<reference evidence="2 3" key="1">
    <citation type="submission" date="2016-10" db="EMBL/GenBank/DDBJ databases">
        <title>Proteomics and genomics reveal pathogen-plant mechanisms compatible with a hemibiotrophic lifestyle of Diplodia corticola.</title>
        <authorList>
            <person name="Fernandes I."/>
            <person name="De Jonge R."/>
            <person name="Van De Peer Y."/>
            <person name="Devreese B."/>
            <person name="Alves A."/>
            <person name="Esteves A.C."/>
        </authorList>
    </citation>
    <scope>NUCLEOTIDE SEQUENCE [LARGE SCALE GENOMIC DNA]</scope>
    <source>
        <strain evidence="2 3">CBS 112549</strain>
    </source>
</reference>
<dbReference type="EMBL" id="MNUE01000019">
    <property type="protein sequence ID" value="OJD35186.1"/>
    <property type="molecule type" value="Genomic_DNA"/>
</dbReference>
<dbReference type="RefSeq" id="XP_020131446.1">
    <property type="nucleotide sequence ID" value="XM_020272002.1"/>
</dbReference>
<dbReference type="AlphaFoldDB" id="A0A1J9R4M8"/>
<sequence length="265" mass="25704">MYKTLPIMFAAGAVAQSTITTSWLAAGFDNTPVASVIAADGDVVTYSIGCSYSDITEGECGIPAAFTVTAGPSILEYHYTDDSVASDYTADFTMAVSCAIDGTTQAVCVESAGGTEANFPGETTETLTGTDVAWGPLIITAGVEKLSASAGASATGSASASTATGAASESGSSAQSGSRTSAGASATGSASSTGNASPFLSSGAYLVLHRHTWRFADTSAAASTASSHSGSATGSAAHASSTGGAARFAVPVAGVAGVLVAAMAL</sequence>
<evidence type="ECO:0000313" key="2">
    <source>
        <dbReference type="EMBL" id="OJD35186.1"/>
    </source>
</evidence>
<dbReference type="STRING" id="236234.A0A1J9R4M8"/>
<name>A0A1J9R4M8_9PEZI</name>
<keyword evidence="3" id="KW-1185">Reference proteome</keyword>
<proteinExistence type="predicted"/>
<protein>
    <submittedName>
        <fullName evidence="2">Gpi anchored</fullName>
    </submittedName>
</protein>
<accession>A0A1J9R4M8</accession>
<organism evidence="2 3">
    <name type="scientific">Diplodia corticola</name>
    <dbReference type="NCBI Taxonomy" id="236234"/>
    <lineage>
        <taxon>Eukaryota</taxon>
        <taxon>Fungi</taxon>
        <taxon>Dikarya</taxon>
        <taxon>Ascomycota</taxon>
        <taxon>Pezizomycotina</taxon>
        <taxon>Dothideomycetes</taxon>
        <taxon>Dothideomycetes incertae sedis</taxon>
        <taxon>Botryosphaeriales</taxon>
        <taxon>Botryosphaeriaceae</taxon>
        <taxon>Diplodia</taxon>
    </lineage>
</organism>
<evidence type="ECO:0000313" key="3">
    <source>
        <dbReference type="Proteomes" id="UP000183809"/>
    </source>
</evidence>
<evidence type="ECO:0000256" key="1">
    <source>
        <dbReference type="SAM" id="MobiDB-lite"/>
    </source>
</evidence>
<dbReference type="PANTHER" id="PTHR40640">
    <property type="entry name" value="ANCHORED GLYCOPROTEIN, PUTATIVE (AFU_ORTHOLOGUE AFUA_8G04860)-RELATED"/>
    <property type="match status" value="1"/>
</dbReference>
<gene>
    <name evidence="2" type="ORF">BKCO1_19000207</name>
</gene>
<feature type="region of interest" description="Disordered" evidence="1">
    <location>
        <begin position="162"/>
        <end position="195"/>
    </location>
</feature>
<dbReference type="Proteomes" id="UP000183809">
    <property type="component" value="Unassembled WGS sequence"/>
</dbReference>
<dbReference type="OrthoDB" id="4991875at2759"/>
<comment type="caution">
    <text evidence="2">The sequence shown here is derived from an EMBL/GenBank/DDBJ whole genome shotgun (WGS) entry which is preliminary data.</text>
</comment>
<dbReference type="GeneID" id="31012261"/>
<dbReference type="PANTHER" id="PTHR40640:SF1">
    <property type="entry name" value="ANCHORED GLYCOPROTEIN, PUTATIVE (AFU_ORTHOLOGUE AFUA_8G04860)-RELATED"/>
    <property type="match status" value="1"/>
</dbReference>